<accession>A0A8C9XUH7</accession>
<feature type="compositionally biased region" description="Basic and acidic residues" evidence="13">
    <location>
        <begin position="864"/>
        <end position="877"/>
    </location>
</feature>
<comment type="similarity">
    <text evidence="2">Belongs to the krueppel C2H2-type zinc-finger protein family.</text>
</comment>
<dbReference type="InterPro" id="IPR013087">
    <property type="entry name" value="Znf_C2H2_type"/>
</dbReference>
<feature type="domain" description="C2H2-type" evidence="14">
    <location>
        <begin position="714"/>
        <end position="741"/>
    </location>
</feature>
<dbReference type="FunFam" id="3.30.160.60:FF:000264">
    <property type="entry name" value="Zinc finger protein 236"/>
    <property type="match status" value="1"/>
</dbReference>
<dbReference type="Pfam" id="PF00096">
    <property type="entry name" value="zf-C2H2"/>
    <property type="match status" value="8"/>
</dbReference>
<feature type="region of interest" description="Disordered" evidence="13">
    <location>
        <begin position="137"/>
        <end position="202"/>
    </location>
</feature>
<feature type="domain" description="C2H2-type" evidence="14">
    <location>
        <begin position="274"/>
        <end position="301"/>
    </location>
</feature>
<keyword evidence="7" id="KW-0805">Transcription regulation</keyword>
<evidence type="ECO:0000256" key="2">
    <source>
        <dbReference type="ARBA" id="ARBA00006991"/>
    </source>
</evidence>
<evidence type="ECO:0000256" key="9">
    <source>
        <dbReference type="ARBA" id="ARBA00023163"/>
    </source>
</evidence>
<dbReference type="Ensembl" id="ENSSLUT00000014752.1">
    <property type="protein sequence ID" value="ENSSLUP00000014287.1"/>
    <property type="gene ID" value="ENSSLUG00000006698.1"/>
</dbReference>
<evidence type="ECO:0000256" key="3">
    <source>
        <dbReference type="ARBA" id="ARBA00022723"/>
    </source>
</evidence>
<evidence type="ECO:0000256" key="4">
    <source>
        <dbReference type="ARBA" id="ARBA00022737"/>
    </source>
</evidence>
<dbReference type="SUPFAM" id="SSF57667">
    <property type="entry name" value="beta-beta-alpha zinc fingers"/>
    <property type="match status" value="6"/>
</dbReference>
<dbReference type="FunFam" id="3.30.160.60:FF:000446">
    <property type="entry name" value="Zinc finger protein"/>
    <property type="match status" value="1"/>
</dbReference>
<dbReference type="InterPro" id="IPR050331">
    <property type="entry name" value="Zinc_finger"/>
</dbReference>
<feature type="domain" description="C2H2-type" evidence="14">
    <location>
        <begin position="573"/>
        <end position="604"/>
    </location>
</feature>
<feature type="domain" description="C2H2-type" evidence="14">
    <location>
        <begin position="686"/>
        <end position="713"/>
    </location>
</feature>
<dbReference type="InterPro" id="IPR036236">
    <property type="entry name" value="Znf_C2H2_sf"/>
</dbReference>
<evidence type="ECO:0000256" key="5">
    <source>
        <dbReference type="ARBA" id="ARBA00022771"/>
    </source>
</evidence>
<dbReference type="Proteomes" id="UP000694568">
    <property type="component" value="Unplaced"/>
</dbReference>
<dbReference type="AlphaFoldDB" id="A0A8C9XUH7"/>
<feature type="domain" description="C2H2-type" evidence="14">
    <location>
        <begin position="246"/>
        <end position="273"/>
    </location>
</feature>
<keyword evidence="8" id="KW-0238">DNA-binding</keyword>
<dbReference type="FunFam" id="3.30.160.60:FF:001506">
    <property type="entry name" value="Zinc finger protein"/>
    <property type="match status" value="1"/>
</dbReference>
<feature type="region of interest" description="Disordered" evidence="13">
    <location>
        <begin position="595"/>
        <end position="643"/>
    </location>
</feature>
<dbReference type="FunFam" id="3.30.160.60:FF:000130">
    <property type="entry name" value="Spalt-like transcription factor 4"/>
    <property type="match status" value="1"/>
</dbReference>
<feature type="region of interest" description="Disordered" evidence="13">
    <location>
        <begin position="852"/>
        <end position="877"/>
    </location>
</feature>
<dbReference type="PROSITE" id="PS00028">
    <property type="entry name" value="ZINC_FINGER_C2H2_1"/>
    <property type="match status" value="10"/>
</dbReference>
<evidence type="ECO:0000256" key="12">
    <source>
        <dbReference type="PROSITE-ProRule" id="PRU00042"/>
    </source>
</evidence>
<evidence type="ECO:0000256" key="1">
    <source>
        <dbReference type="ARBA" id="ARBA00004123"/>
    </source>
</evidence>
<dbReference type="GO" id="GO:0010468">
    <property type="term" value="P:regulation of gene expression"/>
    <property type="evidence" value="ECO:0007669"/>
    <property type="project" value="TreeGrafter"/>
</dbReference>
<keyword evidence="9" id="KW-0804">Transcription</keyword>
<feature type="domain" description="C2H2-type" evidence="14">
    <location>
        <begin position="349"/>
        <end position="376"/>
    </location>
</feature>
<dbReference type="FunFam" id="3.30.160.60:FF:001155">
    <property type="entry name" value="Zinc finger 30C"/>
    <property type="match status" value="1"/>
</dbReference>
<feature type="domain" description="C2H2-type" evidence="14">
    <location>
        <begin position="804"/>
        <end position="831"/>
    </location>
</feature>
<dbReference type="GO" id="GO:0008270">
    <property type="term" value="F:zinc ion binding"/>
    <property type="evidence" value="ECO:0007669"/>
    <property type="project" value="UniProtKB-KW"/>
</dbReference>
<feature type="compositionally biased region" description="Polar residues" evidence="13">
    <location>
        <begin position="142"/>
        <end position="153"/>
    </location>
</feature>
<feature type="region of interest" description="Disordered" evidence="13">
    <location>
        <begin position="417"/>
        <end position="485"/>
    </location>
</feature>
<dbReference type="FunFam" id="3.30.160.60:FF:000145">
    <property type="entry name" value="Zinc finger protein 574"/>
    <property type="match status" value="1"/>
</dbReference>
<feature type="region of interest" description="Disordered" evidence="13">
    <location>
        <begin position="65"/>
        <end position="113"/>
    </location>
</feature>
<reference evidence="15" key="1">
    <citation type="submission" date="2025-05" db="UniProtKB">
        <authorList>
            <consortium name="Ensembl"/>
        </authorList>
    </citation>
    <scope>IDENTIFICATION</scope>
</reference>
<dbReference type="PANTHER" id="PTHR16515">
    <property type="entry name" value="PR DOMAIN ZINC FINGER PROTEIN"/>
    <property type="match status" value="1"/>
</dbReference>
<name>A0A8C9XUH7_SANLU</name>
<sequence length="877" mass="100912">MCKVQMLRALVEQRLTAAAEEIFGLFERTIAEYEEELCRSKEENERQRELLDAVYNPQLRLHRAGLPSHDKKQNAVKEEQQECSSSVDQQEPEPPPHIKEEQEGLWSSQEGEQLQGLEEADITKFPFTPVPVKIENDEEEAQSSQLHQRQTQHMETEADGEDCGGPEPARNSHPLLQPETGCRDFSDPETVNADWKETREPQSALKSLKHDSRCKKIFSCSECGKRFFRMTHLKSHMITHTGEMPFSCPFCMKHFSWRGNLNKHLRIHTGEKPYSCSVCKKSFTHQESVPRHMRIHTREEPFSCSECGKRFCHETQLKSHMKTHTKSFQQNAHLNSNIRVHTGEKRRQFSCSFCDRNFTTRGSLEKHMRIHTRERRTYMCFVCKKPFIYKGSLNSHMRVHRGHELSTSCVSNAKKQKECRSSVDQQEPKPPPHIKEEQEELWSSQEGEQLQGLEEADITKFPFTPVPVKSEDDEEEAQSSQLHQRQTQHMERQLSCCDAASQYIKQETKVFDDNWKETREPQSALNSLNNTEVPVSRTTDTAGRKLLSGSKCWKGFGCKTLLKTSTITEKILFSCSVCDQSFTWYKELRNHQCVGRQSQTAENREAELPASRETQHMETEADGEDCGGPEPARNSHPHPLLQPETEDCIDSADWKKTSEPQSALNSLKNKEVPVSDERCSSGEKSFICSECGKRFGTQTNLRIHIRTHAGEKPFSCSFCKKSFTQKGNMQKHMVIHTGKRLHSCSVCGQKFLYEDHVTQHMKSHTGKGAFSYSYCEKSFSQSGILQRQSNVTQHLRNRTGEKTFGCSVCGDRFSYKSHLTSHMVVHTREKRFSCSVCEERFPLHSQIETHECVGRQSSQLHQSQTEEKRKVEPPASR</sequence>
<dbReference type="FunFam" id="3.30.160.60:FF:000110">
    <property type="entry name" value="Zinc finger protein-like"/>
    <property type="match status" value="1"/>
</dbReference>
<dbReference type="FunFam" id="3.30.160.60:FF:000100">
    <property type="entry name" value="Zinc finger 45-like"/>
    <property type="match status" value="1"/>
</dbReference>
<proteinExistence type="inferred from homology"/>
<keyword evidence="6" id="KW-0862">Zinc</keyword>
<keyword evidence="5 12" id="KW-0863">Zinc-finger</keyword>
<evidence type="ECO:0000256" key="13">
    <source>
        <dbReference type="SAM" id="MobiDB-lite"/>
    </source>
</evidence>
<dbReference type="GO" id="GO:0005634">
    <property type="term" value="C:nucleus"/>
    <property type="evidence" value="ECO:0007669"/>
    <property type="project" value="UniProtKB-SubCell"/>
</dbReference>
<evidence type="ECO:0000256" key="11">
    <source>
        <dbReference type="ARBA" id="ARBA00068876"/>
    </source>
</evidence>
<evidence type="ECO:0000256" key="10">
    <source>
        <dbReference type="ARBA" id="ARBA00023242"/>
    </source>
</evidence>
<evidence type="ECO:0000313" key="15">
    <source>
        <dbReference type="Ensembl" id="ENSSLUP00000014281.1"/>
    </source>
</evidence>
<feature type="domain" description="C2H2-type" evidence="14">
    <location>
        <begin position="742"/>
        <end position="769"/>
    </location>
</feature>
<feature type="domain" description="C2H2-type" evidence="14">
    <location>
        <begin position="218"/>
        <end position="245"/>
    </location>
</feature>
<dbReference type="PROSITE" id="PS50157">
    <property type="entry name" value="ZINC_FINGER_C2H2_2"/>
    <property type="match status" value="11"/>
</dbReference>
<feature type="domain" description="C2H2-type" evidence="14">
    <location>
        <begin position="378"/>
        <end position="405"/>
    </location>
</feature>
<dbReference type="Ensembl" id="ENSSLUT00000014746.1">
    <property type="protein sequence ID" value="ENSSLUP00000014281.1"/>
    <property type="gene ID" value="ENSSLUG00000006698.1"/>
</dbReference>
<feature type="domain" description="C2H2-type" evidence="14">
    <location>
        <begin position="302"/>
        <end position="329"/>
    </location>
</feature>
<protein>
    <recommendedName>
        <fullName evidence="11">Zinc finger protein 865</fullName>
    </recommendedName>
</protein>
<dbReference type="PANTHER" id="PTHR16515:SF49">
    <property type="entry name" value="GASTRULA ZINC FINGER PROTEIN XLCGF49.1-LIKE-RELATED"/>
    <property type="match status" value="1"/>
</dbReference>
<dbReference type="FunFam" id="3.30.160.60:FF:000478">
    <property type="entry name" value="Zinc finger protein 133"/>
    <property type="match status" value="1"/>
</dbReference>
<keyword evidence="16" id="KW-1185">Reference proteome</keyword>
<feature type="compositionally biased region" description="Basic and acidic residues" evidence="13">
    <location>
        <begin position="68"/>
        <end position="80"/>
    </location>
</feature>
<evidence type="ECO:0000313" key="16">
    <source>
        <dbReference type="Proteomes" id="UP000694568"/>
    </source>
</evidence>
<keyword evidence="3" id="KW-0479">Metal-binding</keyword>
<dbReference type="GO" id="GO:0003677">
    <property type="term" value="F:DNA binding"/>
    <property type="evidence" value="ECO:0007669"/>
    <property type="project" value="UniProtKB-KW"/>
</dbReference>
<keyword evidence="4" id="KW-0677">Repeat</keyword>
<evidence type="ECO:0000256" key="6">
    <source>
        <dbReference type="ARBA" id="ARBA00022833"/>
    </source>
</evidence>
<organism evidence="15 16">
    <name type="scientific">Sander lucioperca</name>
    <name type="common">Pike-perch</name>
    <name type="synonym">Perca lucioperca</name>
    <dbReference type="NCBI Taxonomy" id="283035"/>
    <lineage>
        <taxon>Eukaryota</taxon>
        <taxon>Metazoa</taxon>
        <taxon>Chordata</taxon>
        <taxon>Craniata</taxon>
        <taxon>Vertebrata</taxon>
        <taxon>Euteleostomi</taxon>
        <taxon>Actinopterygii</taxon>
        <taxon>Neopterygii</taxon>
        <taxon>Teleostei</taxon>
        <taxon>Neoteleostei</taxon>
        <taxon>Acanthomorphata</taxon>
        <taxon>Eupercaria</taxon>
        <taxon>Perciformes</taxon>
        <taxon>Percoidei</taxon>
        <taxon>Percidae</taxon>
        <taxon>Luciopercinae</taxon>
        <taxon>Sander</taxon>
    </lineage>
</organism>
<evidence type="ECO:0000259" key="14">
    <source>
        <dbReference type="PROSITE" id="PS50157"/>
    </source>
</evidence>
<dbReference type="SMART" id="SM00355">
    <property type="entry name" value="ZnF_C2H2"/>
    <property type="match status" value="12"/>
</dbReference>
<dbReference type="GeneTree" id="ENSGT01150000286958"/>
<evidence type="ECO:0000256" key="8">
    <source>
        <dbReference type="ARBA" id="ARBA00023125"/>
    </source>
</evidence>
<dbReference type="Gene3D" id="3.30.160.60">
    <property type="entry name" value="Classic Zinc Finger"/>
    <property type="match status" value="11"/>
</dbReference>
<dbReference type="FunFam" id="3.30.160.60:FF:000534">
    <property type="entry name" value="zinc finger protein 674"/>
    <property type="match status" value="1"/>
</dbReference>
<keyword evidence="10" id="KW-0539">Nucleus</keyword>
<comment type="subcellular location">
    <subcellularLocation>
        <location evidence="1">Nucleus</location>
    </subcellularLocation>
</comment>
<evidence type="ECO:0000256" key="7">
    <source>
        <dbReference type="ARBA" id="ARBA00023015"/>
    </source>
</evidence>